<dbReference type="STRING" id="1198449.ACAM_0194"/>
<proteinExistence type="inferred from homology"/>
<dbReference type="GO" id="GO:0015937">
    <property type="term" value="P:coenzyme A biosynthetic process"/>
    <property type="evidence" value="ECO:0007669"/>
    <property type="project" value="UniProtKB-UniRule"/>
</dbReference>
<feature type="binding site" evidence="6">
    <location>
        <position position="73"/>
    </location>
    <ligand>
        <name>GTP</name>
        <dbReference type="ChEBI" id="CHEBI:37565"/>
    </ligand>
</feature>
<feature type="binding site" evidence="6">
    <location>
        <position position="50"/>
    </location>
    <ligand>
        <name>GTP</name>
        <dbReference type="ChEBI" id="CHEBI:37565"/>
    </ligand>
</feature>
<dbReference type="RefSeq" id="WP_022540943.1">
    <property type="nucleotide sequence ID" value="NC_022521.1"/>
</dbReference>
<dbReference type="Proteomes" id="UP000016887">
    <property type="component" value="Chromosome"/>
</dbReference>
<accession>U3TCI7</accession>
<evidence type="ECO:0000256" key="3">
    <source>
        <dbReference type="ARBA" id="ARBA00022777"/>
    </source>
</evidence>
<dbReference type="UniPathway" id="UPA00241"/>
<reference evidence="7 8" key="1">
    <citation type="journal article" date="2013" name="Appl. Environ. Microbiol.">
        <title>Variation of the Virus-Related Elements within Syntenic Genomes of the Hyperthermophilic Archaeon Aeropyrum.</title>
        <authorList>
            <person name="Daifuku T."/>
            <person name="Yoshida T."/>
            <person name="Kitamura T."/>
            <person name="Kawaichi S."/>
            <person name="Inoue T."/>
            <person name="Nomura K."/>
            <person name="Yoshida Y."/>
            <person name="Kuno S."/>
            <person name="Sako Y."/>
        </authorList>
    </citation>
    <scope>NUCLEOTIDE SEQUENCE [LARGE SCALE GENOMIC DNA]</scope>
    <source>
        <strain evidence="7 8">SY1</strain>
    </source>
</reference>
<comment type="catalytic activity">
    <reaction evidence="6">
        <text>3'-dephospho-CoA + GTP = GDP + CoA + H(+)</text>
        <dbReference type="Rhea" id="RHEA:61156"/>
        <dbReference type="ChEBI" id="CHEBI:15378"/>
        <dbReference type="ChEBI" id="CHEBI:37565"/>
        <dbReference type="ChEBI" id="CHEBI:57287"/>
        <dbReference type="ChEBI" id="CHEBI:57328"/>
        <dbReference type="ChEBI" id="CHEBI:58189"/>
        <dbReference type="EC" id="2.7.1.237"/>
    </reaction>
</comment>
<keyword evidence="1 6" id="KW-0808">Transferase</keyword>
<dbReference type="eggNOG" id="arCOG04076">
    <property type="taxonomic scope" value="Archaea"/>
</dbReference>
<evidence type="ECO:0000313" key="8">
    <source>
        <dbReference type="Proteomes" id="UP000016887"/>
    </source>
</evidence>
<dbReference type="PANTHER" id="PTHR40732">
    <property type="entry name" value="UPF0218 PROTEIN TK1697"/>
    <property type="match status" value="1"/>
</dbReference>
<dbReference type="PANTHER" id="PTHR40732:SF1">
    <property type="entry name" value="GTP-DEPENDENT DEPHOSPHO-COA KINASE"/>
    <property type="match status" value="1"/>
</dbReference>
<organism evidence="7 8">
    <name type="scientific">Aeropyrum camini SY1 = JCM 12091</name>
    <dbReference type="NCBI Taxonomy" id="1198449"/>
    <lineage>
        <taxon>Archaea</taxon>
        <taxon>Thermoproteota</taxon>
        <taxon>Thermoprotei</taxon>
        <taxon>Desulfurococcales</taxon>
        <taxon>Desulfurococcaceae</taxon>
        <taxon>Aeropyrum</taxon>
    </lineage>
</organism>
<dbReference type="EMBL" id="AP012489">
    <property type="protein sequence ID" value="BAN89663.1"/>
    <property type="molecule type" value="Genomic_DNA"/>
</dbReference>
<dbReference type="GO" id="GO:0005525">
    <property type="term" value="F:GTP binding"/>
    <property type="evidence" value="ECO:0007669"/>
    <property type="project" value="UniProtKB-UniRule"/>
</dbReference>
<comment type="similarity">
    <text evidence="6">Belongs to the GTP-dependent DPCK family.</text>
</comment>
<dbReference type="EC" id="2.7.1.237" evidence="6"/>
<evidence type="ECO:0000256" key="2">
    <source>
        <dbReference type="ARBA" id="ARBA00022741"/>
    </source>
</evidence>
<keyword evidence="4 6" id="KW-0173">Coenzyme A biosynthesis</keyword>
<dbReference type="Pfam" id="PF04019">
    <property type="entry name" value="DUF359"/>
    <property type="match status" value="1"/>
</dbReference>
<protein>
    <recommendedName>
        <fullName evidence="6">GTP-dependent dephospho-CoA kinase</fullName>
        <ecNumber evidence="6">2.7.1.237</ecNumber>
    </recommendedName>
    <alternativeName>
        <fullName evidence="6">Dephospho-coenzyme A kinase</fullName>
        <shortName evidence="6">DPCK</shortName>
    </alternativeName>
</protein>
<dbReference type="HAMAP" id="MF_00590">
    <property type="entry name" value="Dephospho_CoA_kinase_GTP_dep"/>
    <property type="match status" value="1"/>
</dbReference>
<keyword evidence="8" id="KW-1185">Reference proteome</keyword>
<evidence type="ECO:0000256" key="5">
    <source>
        <dbReference type="ARBA" id="ARBA00023134"/>
    </source>
</evidence>
<evidence type="ECO:0000256" key="1">
    <source>
        <dbReference type="ARBA" id="ARBA00022679"/>
    </source>
</evidence>
<feature type="binding site" evidence="6">
    <location>
        <position position="128"/>
    </location>
    <ligand>
        <name>GTP</name>
        <dbReference type="ChEBI" id="CHEBI:37565"/>
    </ligand>
</feature>
<comment type="caution">
    <text evidence="6">Lacks conserved residue(s) required for the propagation of feature annotation.</text>
</comment>
<gene>
    <name evidence="7" type="ORF">ACAM_0194</name>
</gene>
<sequence>MTTKHLLPVLSLPEDLRESLASAAGPVYSGERFVDEIAATPCGGVACIGDFVSQICLSALSRRPDTPLLLVLDGKTRRESGVATGVPEGFKLYQARSPPGHLSLEVYSLVCSAIEGGGRSAVVVEGEEDLAALAALDCGSGWTIVYGLPGVGGVVVHNCLRKPGVGSSGIIAFKPGVVRLKA</sequence>
<keyword evidence="2 6" id="KW-0547">Nucleotide-binding</keyword>
<keyword evidence="3 6" id="KW-0418">Kinase</keyword>
<dbReference type="KEGG" id="acj:ACAM_0194"/>
<dbReference type="GeneID" id="17109733"/>
<comment type="function">
    <text evidence="6">Catalyzes the GTP-dependent phosphorylation of the 3'-hydroxyl group of dephosphocoenzyme A to form coenzyme A (CoA).</text>
</comment>
<dbReference type="InterPro" id="IPR007164">
    <property type="entry name" value="GTP-dep_dephospho-CoA_kin"/>
</dbReference>
<feature type="binding site" evidence="6">
    <location>
        <position position="52"/>
    </location>
    <ligand>
        <name>GTP</name>
        <dbReference type="ChEBI" id="CHEBI:37565"/>
    </ligand>
</feature>
<evidence type="ECO:0000256" key="4">
    <source>
        <dbReference type="ARBA" id="ARBA00022993"/>
    </source>
</evidence>
<evidence type="ECO:0000256" key="6">
    <source>
        <dbReference type="HAMAP-Rule" id="MF_00590"/>
    </source>
</evidence>
<evidence type="ECO:0000313" key="7">
    <source>
        <dbReference type="EMBL" id="BAN89663.1"/>
    </source>
</evidence>
<comment type="pathway">
    <text evidence="6">Cofactor biosynthesis; coenzyme A biosynthesis.</text>
</comment>
<keyword evidence="5 6" id="KW-0342">GTP-binding</keyword>
<feature type="binding site" evidence="6">
    <location>
        <position position="75"/>
    </location>
    <ligand>
        <name>GTP</name>
        <dbReference type="ChEBI" id="CHEBI:37565"/>
    </ligand>
</feature>
<dbReference type="AlphaFoldDB" id="U3TCI7"/>
<dbReference type="GO" id="GO:0016301">
    <property type="term" value="F:kinase activity"/>
    <property type="evidence" value="ECO:0007669"/>
    <property type="project" value="UniProtKB-UniRule"/>
</dbReference>
<name>U3TCI7_9CREN</name>